<reference evidence="1 2" key="1">
    <citation type="submission" date="2014-03" db="EMBL/GenBank/DDBJ databases">
        <title>Genetic Variability of E. coli after antibiotic treatment.</title>
        <authorList>
            <person name="Silbergeld E."/>
            <person name="Coles C."/>
            <person name="Seidman J.C."/>
            <person name="You Y."/>
            <person name="George J."/>
            <person name="Nadendla S."/>
            <person name="Huot H."/>
            <person name="Daugherty S.C."/>
            <person name="Nagaraj S."/>
            <person name="Ott S."/>
            <person name="Klega K."/>
            <person name="Rasko D."/>
        </authorList>
    </citation>
    <scope>NUCLEOTIDE SEQUENCE [LARGE SCALE GENOMIC DNA]</scope>
    <source>
        <strain evidence="1 2">1-250-04_S3_C1</strain>
    </source>
</reference>
<dbReference type="Proteomes" id="UP000024043">
    <property type="component" value="Unassembled WGS sequence"/>
</dbReference>
<dbReference type="AlphaFoldDB" id="A0AAN4NQP8"/>
<gene>
    <name evidence="1" type="ORF">AC00_4097</name>
</gene>
<accession>A0AAN4NQP8</accession>
<organism evidence="1 2">
    <name type="scientific">Escherichia coli 1-250-04_S3_C1</name>
    <dbReference type="NCBI Taxonomy" id="1444135"/>
    <lineage>
        <taxon>Bacteria</taxon>
        <taxon>Pseudomonadati</taxon>
        <taxon>Pseudomonadota</taxon>
        <taxon>Gammaproteobacteria</taxon>
        <taxon>Enterobacterales</taxon>
        <taxon>Enterobacteriaceae</taxon>
        <taxon>Escherichia</taxon>
    </lineage>
</organism>
<evidence type="ECO:0000313" key="2">
    <source>
        <dbReference type="Proteomes" id="UP000024043"/>
    </source>
</evidence>
<proteinExistence type="predicted"/>
<name>A0AAN4NQP8_ECOLX</name>
<evidence type="ECO:0000313" key="1">
    <source>
        <dbReference type="EMBL" id="EZJ82316.1"/>
    </source>
</evidence>
<protein>
    <submittedName>
        <fullName evidence="1">Uncharacterized protein</fullName>
    </submittedName>
</protein>
<sequence length="37" mass="4621">MEEFVGRIRRLRRIWHKQSALFRRLETLENVSNRLLP</sequence>
<comment type="caution">
    <text evidence="1">The sequence shown here is derived from an EMBL/GenBank/DDBJ whole genome shotgun (WGS) entry which is preliminary data.</text>
</comment>
<dbReference type="EMBL" id="JJLU01000118">
    <property type="protein sequence ID" value="EZJ82316.1"/>
    <property type="molecule type" value="Genomic_DNA"/>
</dbReference>